<feature type="domain" description="BZIP" evidence="8">
    <location>
        <begin position="184"/>
        <end position="239"/>
    </location>
</feature>
<dbReference type="Proteomes" id="UP001472677">
    <property type="component" value="Unassembled WGS sequence"/>
</dbReference>
<evidence type="ECO:0000256" key="6">
    <source>
        <dbReference type="ARBA" id="ARBA00023242"/>
    </source>
</evidence>
<accession>A0ABR2CP54</accession>
<gene>
    <name evidence="9" type="ORF">V6N12_005336</name>
</gene>
<feature type="region of interest" description="Disordered" evidence="7">
    <location>
        <begin position="152"/>
        <end position="206"/>
    </location>
</feature>
<proteinExistence type="inferred from homology"/>
<evidence type="ECO:0000259" key="8">
    <source>
        <dbReference type="PROSITE" id="PS50217"/>
    </source>
</evidence>
<dbReference type="PANTHER" id="PTHR46408:SF10">
    <property type="entry name" value="BASIC LEUCINE ZIPPER 63"/>
    <property type="match status" value="1"/>
</dbReference>
<evidence type="ECO:0000256" key="1">
    <source>
        <dbReference type="ARBA" id="ARBA00004123"/>
    </source>
</evidence>
<evidence type="ECO:0000256" key="3">
    <source>
        <dbReference type="ARBA" id="ARBA00023015"/>
    </source>
</evidence>
<dbReference type="Pfam" id="PF12498">
    <property type="entry name" value="bZIP_C"/>
    <property type="match status" value="1"/>
</dbReference>
<dbReference type="PROSITE" id="PS50217">
    <property type="entry name" value="BZIP"/>
    <property type="match status" value="1"/>
</dbReference>
<reference evidence="9 10" key="1">
    <citation type="journal article" date="2024" name="G3 (Bethesda)">
        <title>Genome assembly of Hibiscus sabdariffa L. provides insights into metabolisms of medicinal natural products.</title>
        <authorList>
            <person name="Kim T."/>
        </authorList>
    </citation>
    <scope>NUCLEOTIDE SEQUENCE [LARGE SCALE GENOMIC DNA]</scope>
    <source>
        <strain evidence="9">TK-2024</strain>
        <tissue evidence="9">Old leaves</tissue>
    </source>
</reference>
<evidence type="ECO:0000256" key="5">
    <source>
        <dbReference type="ARBA" id="ARBA00023163"/>
    </source>
</evidence>
<evidence type="ECO:0000256" key="4">
    <source>
        <dbReference type="ARBA" id="ARBA00023125"/>
    </source>
</evidence>
<dbReference type="InterPro" id="IPR004827">
    <property type="entry name" value="bZIP"/>
</dbReference>
<evidence type="ECO:0000256" key="7">
    <source>
        <dbReference type="SAM" id="MobiDB-lite"/>
    </source>
</evidence>
<sequence length="329" mass="36890">MERHYYLEENPKELWPPTFSIEDELCFELPLTPSGLDLLQEVRNEGEYEEETKGKGDDLEMEMEMEMKEGDGDYKEYHEDRNNEEETMGEMEMEMENGTTLSLNGCLESNVNHNVPVVVDAFQVHAHLKEKLCVACQAVSKIRSSIFSANPQEDSAVGANGGPSRETLEIEDSEVETATMDPADAQRARRMQSNRESARRSRRRKEAELAQLETKVAELRLQKAAFMERFTDITQKYEKAAVDNRILQADVKALEALVAMKEAEVIRVTGFRPVLLGSQGIPTTSMSPFDGSPSVMSTDAVVPMQDGLNQSLYPAAADNQSYGPLPHMT</sequence>
<keyword evidence="3" id="KW-0805">Transcription regulation</keyword>
<dbReference type="EMBL" id="JBBPBM010000048">
    <property type="protein sequence ID" value="KAK8521432.1"/>
    <property type="molecule type" value="Genomic_DNA"/>
</dbReference>
<keyword evidence="6" id="KW-0539">Nucleus</keyword>
<dbReference type="PANTHER" id="PTHR46408">
    <property type="entry name" value="BASIC LEUCINE ZIPPER 63"/>
    <property type="match status" value="1"/>
</dbReference>
<protein>
    <recommendedName>
        <fullName evidence="8">BZIP domain-containing protein</fullName>
    </recommendedName>
</protein>
<evidence type="ECO:0000313" key="10">
    <source>
        <dbReference type="Proteomes" id="UP001472677"/>
    </source>
</evidence>
<dbReference type="Gene3D" id="1.20.5.170">
    <property type="match status" value="1"/>
</dbReference>
<name>A0ABR2CP54_9ROSI</name>
<comment type="similarity">
    <text evidence="2">Belongs to the bZIP family.</text>
</comment>
<dbReference type="SMART" id="SM00338">
    <property type="entry name" value="BRLZ"/>
    <property type="match status" value="1"/>
</dbReference>
<organism evidence="9 10">
    <name type="scientific">Hibiscus sabdariffa</name>
    <name type="common">roselle</name>
    <dbReference type="NCBI Taxonomy" id="183260"/>
    <lineage>
        <taxon>Eukaryota</taxon>
        <taxon>Viridiplantae</taxon>
        <taxon>Streptophyta</taxon>
        <taxon>Embryophyta</taxon>
        <taxon>Tracheophyta</taxon>
        <taxon>Spermatophyta</taxon>
        <taxon>Magnoliopsida</taxon>
        <taxon>eudicotyledons</taxon>
        <taxon>Gunneridae</taxon>
        <taxon>Pentapetalae</taxon>
        <taxon>rosids</taxon>
        <taxon>malvids</taxon>
        <taxon>Malvales</taxon>
        <taxon>Malvaceae</taxon>
        <taxon>Malvoideae</taxon>
        <taxon>Hibiscus</taxon>
    </lineage>
</organism>
<keyword evidence="10" id="KW-1185">Reference proteome</keyword>
<dbReference type="Pfam" id="PF00170">
    <property type="entry name" value="bZIP_1"/>
    <property type="match status" value="1"/>
</dbReference>
<comment type="caution">
    <text evidence="9">The sequence shown here is derived from an EMBL/GenBank/DDBJ whole genome shotgun (WGS) entry which is preliminary data.</text>
</comment>
<dbReference type="InterPro" id="IPR020983">
    <property type="entry name" value="Basic_leucine-zipper_C"/>
</dbReference>
<comment type="subcellular location">
    <subcellularLocation>
        <location evidence="1">Nucleus</location>
    </subcellularLocation>
</comment>
<evidence type="ECO:0000313" key="9">
    <source>
        <dbReference type="EMBL" id="KAK8521432.1"/>
    </source>
</evidence>
<dbReference type="InterPro" id="IPR046347">
    <property type="entry name" value="bZIP_sf"/>
</dbReference>
<evidence type="ECO:0000256" key="2">
    <source>
        <dbReference type="ARBA" id="ARBA00007163"/>
    </source>
</evidence>
<keyword evidence="5" id="KW-0804">Transcription</keyword>
<keyword evidence="4" id="KW-0238">DNA-binding</keyword>
<dbReference type="PROSITE" id="PS00036">
    <property type="entry name" value="BZIP_BASIC"/>
    <property type="match status" value="1"/>
</dbReference>
<dbReference type="SUPFAM" id="SSF57959">
    <property type="entry name" value="Leucine zipper domain"/>
    <property type="match status" value="1"/>
</dbReference>